<sequence length="130" mass="13781">MSLSEQEQRALREIERSLLADDPKFGASVAADSTFSGGRGSVTLRGVAIAVVGLILLIAGVALAQVSFWFIALSIAGFLVMLGAGVWMLRTPNTGGSGEAEGKRGGRQPRDGSSPSKLEENFRRRFEGNQ</sequence>
<evidence type="ECO:0000256" key="2">
    <source>
        <dbReference type="SAM" id="Phobius"/>
    </source>
</evidence>
<dbReference type="KEGG" id="cmd:B841_08835"/>
<dbReference type="InterPro" id="IPR021401">
    <property type="entry name" value="DUF3040"/>
</dbReference>
<keyword evidence="2" id="KW-1133">Transmembrane helix</keyword>
<proteinExistence type="predicted"/>
<feature type="transmembrane region" description="Helical" evidence="2">
    <location>
        <begin position="42"/>
        <end position="62"/>
    </location>
</feature>
<feature type="region of interest" description="Disordered" evidence="1">
    <location>
        <begin position="93"/>
        <end position="130"/>
    </location>
</feature>
<name>S5T3L8_9CORY</name>
<dbReference type="AlphaFoldDB" id="S5T3L8"/>
<dbReference type="PATRIC" id="fig|1224163.3.peg.1776"/>
<reference evidence="3 4" key="1">
    <citation type="submission" date="2012-11" db="EMBL/GenBank/DDBJ databases">
        <title>The complete genome sequence of Corynebacterium maris Coryn-1 (=DSM 45190).</title>
        <authorList>
            <person name="Schaffert L."/>
            <person name="Albersmeier A."/>
            <person name="Kalinowski J."/>
            <person name="Ruckert C."/>
        </authorList>
    </citation>
    <scope>NUCLEOTIDE SEQUENCE [LARGE SCALE GENOMIC DNA]</scope>
    <source>
        <strain evidence="4">Coryn-1</strain>
    </source>
</reference>
<evidence type="ECO:0008006" key="5">
    <source>
        <dbReference type="Google" id="ProtNLM"/>
    </source>
</evidence>
<dbReference type="Pfam" id="PF11239">
    <property type="entry name" value="DUF3040"/>
    <property type="match status" value="1"/>
</dbReference>
<dbReference type="RefSeq" id="WP_020935173.1">
    <property type="nucleotide sequence ID" value="NC_021915.1"/>
</dbReference>
<feature type="transmembrane region" description="Helical" evidence="2">
    <location>
        <begin position="68"/>
        <end position="89"/>
    </location>
</feature>
<accession>S5T3L8</accession>
<evidence type="ECO:0000313" key="3">
    <source>
        <dbReference type="EMBL" id="AGS35240.1"/>
    </source>
</evidence>
<feature type="compositionally biased region" description="Basic and acidic residues" evidence="1">
    <location>
        <begin position="117"/>
        <end position="130"/>
    </location>
</feature>
<gene>
    <name evidence="3" type="ORF">B841_08835</name>
</gene>
<dbReference type="HOGENOM" id="CLU_133135_0_0_11"/>
<keyword evidence="4" id="KW-1185">Reference proteome</keyword>
<evidence type="ECO:0000256" key="1">
    <source>
        <dbReference type="SAM" id="MobiDB-lite"/>
    </source>
</evidence>
<evidence type="ECO:0000313" key="4">
    <source>
        <dbReference type="Proteomes" id="UP000015388"/>
    </source>
</evidence>
<keyword evidence="2" id="KW-0812">Transmembrane</keyword>
<feature type="compositionally biased region" description="Basic and acidic residues" evidence="1">
    <location>
        <begin position="100"/>
        <end position="110"/>
    </location>
</feature>
<dbReference type="OrthoDB" id="5244024at2"/>
<dbReference type="eggNOG" id="ENOG5031JGA">
    <property type="taxonomic scope" value="Bacteria"/>
</dbReference>
<protein>
    <recommendedName>
        <fullName evidence="5">DUF3040 domain-containing protein</fullName>
    </recommendedName>
</protein>
<organism evidence="3 4">
    <name type="scientific">Corynebacterium maris DSM 45190</name>
    <dbReference type="NCBI Taxonomy" id="1224163"/>
    <lineage>
        <taxon>Bacteria</taxon>
        <taxon>Bacillati</taxon>
        <taxon>Actinomycetota</taxon>
        <taxon>Actinomycetes</taxon>
        <taxon>Mycobacteriales</taxon>
        <taxon>Corynebacteriaceae</taxon>
        <taxon>Corynebacterium</taxon>
    </lineage>
</organism>
<dbReference type="STRING" id="1224163.B841_08835"/>
<dbReference type="EMBL" id="CP003924">
    <property type="protein sequence ID" value="AGS35240.1"/>
    <property type="molecule type" value="Genomic_DNA"/>
</dbReference>
<keyword evidence="2" id="KW-0472">Membrane</keyword>
<dbReference type="Proteomes" id="UP000015388">
    <property type="component" value="Chromosome"/>
</dbReference>